<evidence type="ECO:0000259" key="2">
    <source>
        <dbReference type="Pfam" id="PF12680"/>
    </source>
</evidence>
<organism evidence="3 4">
    <name type="scientific">Sphingomonas humi</name>
    <dbReference type="NCBI Taxonomy" id="335630"/>
    <lineage>
        <taxon>Bacteria</taxon>
        <taxon>Pseudomonadati</taxon>
        <taxon>Pseudomonadota</taxon>
        <taxon>Alphaproteobacteria</taxon>
        <taxon>Sphingomonadales</taxon>
        <taxon>Sphingomonadaceae</taxon>
        <taxon>Sphingomonas</taxon>
    </lineage>
</organism>
<accession>A0ABP7RVA7</accession>
<evidence type="ECO:0000256" key="1">
    <source>
        <dbReference type="SAM" id="SignalP"/>
    </source>
</evidence>
<comment type="caution">
    <text evidence="3">The sequence shown here is derived from an EMBL/GenBank/DDBJ whole genome shotgun (WGS) entry which is preliminary data.</text>
</comment>
<dbReference type="EMBL" id="BAAAZD010000001">
    <property type="protein sequence ID" value="GAA4002756.1"/>
    <property type="molecule type" value="Genomic_DNA"/>
</dbReference>
<sequence length="162" mass="18176">MSTLAKDTLLLLAAVCLPQAAVAAPKASPAKESRMSQDPVEVVMQMIKAWDDRDGDKIADMFTEDGVLHSMMIDPIKGRENIRPRMKFLVDNASYMKIEPRNIAVKGNTVFIERTDNFTFKGHSGKVPVVGVLEIRDGKVAEWREYYDRKELLEAMGVGEDF</sequence>
<protein>
    <recommendedName>
        <fullName evidence="2">SnoaL-like domain-containing protein</fullName>
    </recommendedName>
</protein>
<dbReference type="Gene3D" id="3.10.450.50">
    <property type="match status" value="1"/>
</dbReference>
<dbReference type="InterPro" id="IPR011944">
    <property type="entry name" value="Steroid_delta5-4_isomerase"/>
</dbReference>
<feature type="chain" id="PRO_5047476781" description="SnoaL-like domain-containing protein" evidence="1">
    <location>
        <begin position="24"/>
        <end position="162"/>
    </location>
</feature>
<dbReference type="RefSeq" id="WP_344709333.1">
    <property type="nucleotide sequence ID" value="NZ_BAAAZD010000001.1"/>
</dbReference>
<dbReference type="NCBIfam" id="TIGR02246">
    <property type="entry name" value="SgcJ/EcaC family oxidoreductase"/>
    <property type="match status" value="1"/>
</dbReference>
<keyword evidence="1" id="KW-0732">Signal</keyword>
<feature type="signal peptide" evidence="1">
    <location>
        <begin position="1"/>
        <end position="23"/>
    </location>
</feature>
<reference evidence="4" key="1">
    <citation type="journal article" date="2019" name="Int. J. Syst. Evol. Microbiol.">
        <title>The Global Catalogue of Microorganisms (GCM) 10K type strain sequencing project: providing services to taxonomists for standard genome sequencing and annotation.</title>
        <authorList>
            <consortium name="The Broad Institute Genomics Platform"/>
            <consortium name="The Broad Institute Genome Sequencing Center for Infectious Disease"/>
            <person name="Wu L."/>
            <person name="Ma J."/>
        </authorList>
    </citation>
    <scope>NUCLEOTIDE SEQUENCE [LARGE SCALE GENOMIC DNA]</scope>
    <source>
        <strain evidence="4">JCM 16603</strain>
    </source>
</reference>
<feature type="domain" description="SnoaL-like" evidence="2">
    <location>
        <begin position="45"/>
        <end position="143"/>
    </location>
</feature>
<evidence type="ECO:0000313" key="4">
    <source>
        <dbReference type="Proteomes" id="UP001501310"/>
    </source>
</evidence>
<proteinExistence type="predicted"/>
<name>A0ABP7RVA7_9SPHN</name>
<evidence type="ECO:0000313" key="3">
    <source>
        <dbReference type="EMBL" id="GAA4002756.1"/>
    </source>
</evidence>
<dbReference type="Proteomes" id="UP001501310">
    <property type="component" value="Unassembled WGS sequence"/>
</dbReference>
<dbReference type="Pfam" id="PF12680">
    <property type="entry name" value="SnoaL_2"/>
    <property type="match status" value="1"/>
</dbReference>
<keyword evidence="4" id="KW-1185">Reference proteome</keyword>
<dbReference type="SUPFAM" id="SSF54427">
    <property type="entry name" value="NTF2-like"/>
    <property type="match status" value="1"/>
</dbReference>
<gene>
    <name evidence="3" type="ORF">GCM10022211_12700</name>
</gene>
<dbReference type="InterPro" id="IPR037401">
    <property type="entry name" value="SnoaL-like"/>
</dbReference>
<dbReference type="InterPro" id="IPR032710">
    <property type="entry name" value="NTF2-like_dom_sf"/>
</dbReference>